<feature type="domain" description="Stress-response A/B barrel" evidence="1">
    <location>
        <begin position="5"/>
        <end position="103"/>
    </location>
</feature>
<dbReference type="SMART" id="SM00886">
    <property type="entry name" value="Dabb"/>
    <property type="match status" value="1"/>
</dbReference>
<dbReference type="SUPFAM" id="SSF54909">
    <property type="entry name" value="Dimeric alpha+beta barrel"/>
    <property type="match status" value="1"/>
</dbReference>
<evidence type="ECO:0000259" key="1">
    <source>
        <dbReference type="PROSITE" id="PS51502"/>
    </source>
</evidence>
<gene>
    <name evidence="2" type="ORF">GQ602_000875</name>
</gene>
<evidence type="ECO:0000313" key="3">
    <source>
        <dbReference type="Proteomes" id="UP000562929"/>
    </source>
</evidence>
<accession>A0A8H4QD29</accession>
<dbReference type="Gene3D" id="3.30.70.100">
    <property type="match status" value="1"/>
</dbReference>
<keyword evidence="3" id="KW-1185">Reference proteome</keyword>
<dbReference type="PROSITE" id="PS51502">
    <property type="entry name" value="S_R_A_B_BARREL"/>
    <property type="match status" value="1"/>
</dbReference>
<dbReference type="OrthoDB" id="3830014at2759"/>
<dbReference type="Pfam" id="PF07876">
    <property type="entry name" value="Dabb"/>
    <property type="match status" value="1"/>
</dbReference>
<comment type="caution">
    <text evidence="2">The sequence shown here is derived from an EMBL/GenBank/DDBJ whole genome shotgun (WGS) entry which is preliminary data.</text>
</comment>
<dbReference type="Proteomes" id="UP000562929">
    <property type="component" value="Unassembled WGS sequence"/>
</dbReference>
<reference evidence="2 3" key="1">
    <citation type="journal article" date="2020" name="G3 (Bethesda)">
        <title>Genetic Underpinnings of Host Manipulation by Ophiocordyceps as Revealed by Comparative Transcriptomics.</title>
        <authorList>
            <person name="Will I."/>
            <person name="Das B."/>
            <person name="Trinh T."/>
            <person name="Brachmann A."/>
            <person name="Ohm R.A."/>
            <person name="de Bekker C."/>
        </authorList>
    </citation>
    <scope>NUCLEOTIDE SEQUENCE [LARGE SCALE GENOMIC DNA]</scope>
    <source>
        <strain evidence="2 3">EC05</strain>
    </source>
</reference>
<dbReference type="InterPro" id="IPR013097">
    <property type="entry name" value="Dabb"/>
</dbReference>
<dbReference type="AlphaFoldDB" id="A0A8H4QD29"/>
<evidence type="ECO:0000313" key="2">
    <source>
        <dbReference type="EMBL" id="KAF4595262.1"/>
    </source>
</evidence>
<proteinExistence type="predicted"/>
<dbReference type="EMBL" id="JAACLJ010000001">
    <property type="protein sequence ID" value="KAF4595262.1"/>
    <property type="molecule type" value="Genomic_DNA"/>
</dbReference>
<protein>
    <submittedName>
        <fullName evidence="2">Stress responsive A/B barrel domain-containing protein</fullName>
    </submittedName>
</protein>
<name>A0A8H4QD29_9HYPO</name>
<dbReference type="InterPro" id="IPR011008">
    <property type="entry name" value="Dimeric_a/b-barrel"/>
</dbReference>
<organism evidence="2 3">
    <name type="scientific">Ophiocordyceps camponoti-floridani</name>
    <dbReference type="NCBI Taxonomy" id="2030778"/>
    <lineage>
        <taxon>Eukaryota</taxon>
        <taxon>Fungi</taxon>
        <taxon>Dikarya</taxon>
        <taxon>Ascomycota</taxon>
        <taxon>Pezizomycotina</taxon>
        <taxon>Sordariomycetes</taxon>
        <taxon>Hypocreomycetidae</taxon>
        <taxon>Hypocreales</taxon>
        <taxon>Ophiocordycipitaceae</taxon>
        <taxon>Ophiocordyceps</taxon>
    </lineage>
</organism>
<sequence length="113" mass="12550">MAARIHRVTLFKLPKPADQQKLIDRYKTLLATNTRNGKPYILSLVAGVTEDDSRRDGFTVVSKTEFAAMDDMRYYDDECEAHAQLKAFAKNELTVEGVLTAFFTPAVVGGAAH</sequence>